<proteinExistence type="predicted"/>
<reference evidence="1 2" key="1">
    <citation type="journal article" date="2020" name="Mol. Plant">
        <title>The Chromosome-Based Rubber Tree Genome Provides New Insights into Spurge Genome Evolution and Rubber Biosynthesis.</title>
        <authorList>
            <person name="Liu J."/>
            <person name="Shi C."/>
            <person name="Shi C.C."/>
            <person name="Li W."/>
            <person name="Zhang Q.J."/>
            <person name="Zhang Y."/>
            <person name="Li K."/>
            <person name="Lu H.F."/>
            <person name="Shi C."/>
            <person name="Zhu S.T."/>
            <person name="Xiao Z.Y."/>
            <person name="Nan H."/>
            <person name="Yue Y."/>
            <person name="Zhu X.G."/>
            <person name="Wu Y."/>
            <person name="Hong X.N."/>
            <person name="Fan G.Y."/>
            <person name="Tong Y."/>
            <person name="Zhang D."/>
            <person name="Mao C.L."/>
            <person name="Liu Y.L."/>
            <person name="Hao S.J."/>
            <person name="Liu W.Q."/>
            <person name="Lv M.Q."/>
            <person name="Zhang H.B."/>
            <person name="Liu Y."/>
            <person name="Hu-Tang G.R."/>
            <person name="Wang J.P."/>
            <person name="Wang J.H."/>
            <person name="Sun Y.H."/>
            <person name="Ni S.B."/>
            <person name="Chen W.B."/>
            <person name="Zhang X.C."/>
            <person name="Jiao Y.N."/>
            <person name="Eichler E.E."/>
            <person name="Li G.H."/>
            <person name="Liu X."/>
            <person name="Gao L.Z."/>
        </authorList>
    </citation>
    <scope>NUCLEOTIDE SEQUENCE [LARGE SCALE GENOMIC DNA]</scope>
    <source>
        <strain evidence="2">cv. GT1</strain>
        <tissue evidence="1">Leaf</tissue>
    </source>
</reference>
<organism evidence="1 2">
    <name type="scientific">Hevea brasiliensis</name>
    <name type="common">Para rubber tree</name>
    <name type="synonym">Siphonia brasiliensis</name>
    <dbReference type="NCBI Taxonomy" id="3981"/>
    <lineage>
        <taxon>Eukaryota</taxon>
        <taxon>Viridiplantae</taxon>
        <taxon>Streptophyta</taxon>
        <taxon>Embryophyta</taxon>
        <taxon>Tracheophyta</taxon>
        <taxon>Spermatophyta</taxon>
        <taxon>Magnoliopsida</taxon>
        <taxon>eudicotyledons</taxon>
        <taxon>Gunneridae</taxon>
        <taxon>Pentapetalae</taxon>
        <taxon>rosids</taxon>
        <taxon>fabids</taxon>
        <taxon>Malpighiales</taxon>
        <taxon>Euphorbiaceae</taxon>
        <taxon>Crotonoideae</taxon>
        <taxon>Micrandreae</taxon>
        <taxon>Hevea</taxon>
    </lineage>
</organism>
<evidence type="ECO:0000313" key="1">
    <source>
        <dbReference type="EMBL" id="KAF2318388.1"/>
    </source>
</evidence>
<gene>
    <name evidence="1" type="ORF">GH714_006433</name>
</gene>
<dbReference type="Proteomes" id="UP000467840">
    <property type="component" value="Chromosome 10"/>
</dbReference>
<comment type="caution">
    <text evidence="1">The sequence shown here is derived from an EMBL/GenBank/DDBJ whole genome shotgun (WGS) entry which is preliminary data.</text>
</comment>
<protein>
    <submittedName>
        <fullName evidence="1">Uncharacterized protein</fullName>
    </submittedName>
</protein>
<keyword evidence="2" id="KW-1185">Reference proteome</keyword>
<accession>A0A6A6N158</accession>
<dbReference type="PANTHER" id="PTHR13138">
    <property type="entry name" value="PROTEIN LIN1"/>
    <property type="match status" value="1"/>
</dbReference>
<evidence type="ECO:0000313" key="2">
    <source>
        <dbReference type="Proteomes" id="UP000467840"/>
    </source>
</evidence>
<dbReference type="PANTHER" id="PTHR13138:SF3">
    <property type="entry name" value="CD2 ANTIGEN CYTOPLASMIC TAIL-BINDING PROTEIN 2"/>
    <property type="match status" value="1"/>
</dbReference>
<dbReference type="AlphaFoldDB" id="A0A6A6N158"/>
<dbReference type="GO" id="GO:0005682">
    <property type="term" value="C:U5 snRNP"/>
    <property type="evidence" value="ECO:0007669"/>
    <property type="project" value="InterPro"/>
</dbReference>
<dbReference type="InterPro" id="IPR039905">
    <property type="entry name" value="CD2BP2/Lin1"/>
</dbReference>
<sequence length="137" mass="15926">MGRQGHVLHIGIDDDTWRCKFYGFHGLPYSDTEHEVEYIEDVQRDAKRPTFGCAKRRNLITAEIFSEELNDASAAEVAYEDNENFVEDRIQIEPFNLDKEREEGHFDAEGNFVEYMNKNELNCAWLDSVEGDPRFAS</sequence>
<dbReference type="EMBL" id="JAAGAX010000003">
    <property type="protein sequence ID" value="KAF2318388.1"/>
    <property type="molecule type" value="Genomic_DNA"/>
</dbReference>
<name>A0A6A6N158_HEVBR</name>